<protein>
    <submittedName>
        <fullName evidence="12">Reductase PaaE</fullName>
    </submittedName>
</protein>
<evidence type="ECO:0000256" key="4">
    <source>
        <dbReference type="ARBA" id="ARBA00022723"/>
    </source>
</evidence>
<dbReference type="PANTHER" id="PTHR47354">
    <property type="entry name" value="NADH OXIDOREDUCTASE HCR"/>
    <property type="match status" value="1"/>
</dbReference>
<keyword evidence="7" id="KW-0408">Iron</keyword>
<dbReference type="CDD" id="cd06214">
    <property type="entry name" value="PA_degradation_oxidoreductase_like"/>
    <property type="match status" value="1"/>
</dbReference>
<organism evidence="12">
    <name type="scientific">Rhodobacteraceae bacterium 198</name>
    <dbReference type="NCBI Taxonomy" id="290786"/>
    <lineage>
        <taxon>Bacteria</taxon>
        <taxon>Pseudomonadati</taxon>
        <taxon>Pseudomonadota</taxon>
        <taxon>Alphaproteobacteria</taxon>
        <taxon>Rhodobacterales</taxon>
        <taxon>Paracoccaceae</taxon>
    </lineage>
</organism>
<dbReference type="InterPro" id="IPR006058">
    <property type="entry name" value="2Fe2S_fd_BS"/>
</dbReference>
<dbReference type="PRINTS" id="PR00410">
    <property type="entry name" value="PHEHYDRXLASE"/>
</dbReference>
<feature type="domain" description="2Fe-2S ferredoxin-type" evidence="10">
    <location>
        <begin position="302"/>
        <end position="394"/>
    </location>
</feature>
<evidence type="ECO:0000256" key="9">
    <source>
        <dbReference type="ARBA" id="ARBA00034078"/>
    </source>
</evidence>
<dbReference type="GO" id="GO:0051537">
    <property type="term" value="F:2 iron, 2 sulfur cluster binding"/>
    <property type="evidence" value="ECO:0007669"/>
    <property type="project" value="UniProtKB-KW"/>
</dbReference>
<dbReference type="Pfam" id="PF00111">
    <property type="entry name" value="Fer2"/>
    <property type="match status" value="1"/>
</dbReference>
<dbReference type="SUPFAM" id="SSF63380">
    <property type="entry name" value="Riboflavin synthase domain-like"/>
    <property type="match status" value="1"/>
</dbReference>
<comment type="cofactor">
    <cofactor evidence="9">
        <name>[2Fe-2S] cluster</name>
        <dbReference type="ChEBI" id="CHEBI:190135"/>
    </cofactor>
</comment>
<dbReference type="PRINTS" id="PR00371">
    <property type="entry name" value="FPNCR"/>
</dbReference>
<evidence type="ECO:0000256" key="6">
    <source>
        <dbReference type="ARBA" id="ARBA00023002"/>
    </source>
</evidence>
<evidence type="ECO:0000259" key="11">
    <source>
        <dbReference type="PROSITE" id="PS51384"/>
    </source>
</evidence>
<comment type="cofactor">
    <cofactor evidence="1">
        <name>FAD</name>
        <dbReference type="ChEBI" id="CHEBI:57692"/>
    </cofactor>
</comment>
<dbReference type="InterPro" id="IPR001433">
    <property type="entry name" value="OxRdtase_FAD/NAD-bd"/>
</dbReference>
<dbReference type="GO" id="GO:0046872">
    <property type="term" value="F:metal ion binding"/>
    <property type="evidence" value="ECO:0007669"/>
    <property type="project" value="UniProtKB-KW"/>
</dbReference>
<evidence type="ECO:0000256" key="2">
    <source>
        <dbReference type="ARBA" id="ARBA00022630"/>
    </source>
</evidence>
<keyword evidence="2" id="KW-0285">Flavoprotein</keyword>
<keyword evidence="5" id="KW-0274">FAD</keyword>
<evidence type="ECO:0000259" key="10">
    <source>
        <dbReference type="PROSITE" id="PS51085"/>
    </source>
</evidence>
<keyword evidence="8" id="KW-0411">Iron-sulfur</keyword>
<evidence type="ECO:0000256" key="8">
    <source>
        <dbReference type="ARBA" id="ARBA00023014"/>
    </source>
</evidence>
<dbReference type="SUPFAM" id="SSF52343">
    <property type="entry name" value="Ferredoxin reductase-like, C-terminal NADP-linked domain"/>
    <property type="match status" value="1"/>
</dbReference>
<dbReference type="Pfam" id="PF00970">
    <property type="entry name" value="FAD_binding_6"/>
    <property type="match status" value="1"/>
</dbReference>
<gene>
    <name evidence="12" type="primary">paaE</name>
</gene>
<dbReference type="PROSITE" id="PS00197">
    <property type="entry name" value="2FE2S_FER_1"/>
    <property type="match status" value="1"/>
</dbReference>
<name>Q4W2U3_9RHOB</name>
<dbReference type="Pfam" id="PF00175">
    <property type="entry name" value="NAD_binding_1"/>
    <property type="match status" value="1"/>
</dbReference>
<proteinExistence type="predicted"/>
<sequence>MPGNVYRPLIVTSLGGAIGPPKYLTRQGGRMATYPLKIAEKKTEAEDAVSLYFDVPQDLKGAFGYRPGQFLTIETEDNGDAIARQYSLSSTPGSHAQLRITIKKIEGGRVSTWLVDEAAEGDLIEVQIPRGRFFKELDAPSHVVLLAAGSGIAPILSIGRWLLENDEGHKITLVYGNRTPDTVILADEVNEIETQFADRCMVQHVMSRANGNWDGDRGRIDRKYVTRQFPDWDDRSGDLPMIFYMCGPEGFMDAAESALQQFGVPLKSIHRESFDMILEDDGDEPGLEVKGTETPGEDGETTKIVAVVGGEEYEADWTDGEDILSALLRVEADVPFSCQEGTCSSCISKLTQGSIEVRPGVLQTLRQEDLDEGLTLACLSRPKSRSIRIDFDEI</sequence>
<dbReference type="PROSITE" id="PS51085">
    <property type="entry name" value="2FE2S_FER_2"/>
    <property type="match status" value="1"/>
</dbReference>
<dbReference type="InterPro" id="IPR008333">
    <property type="entry name" value="Cbr1-like_FAD-bd_dom"/>
</dbReference>
<dbReference type="GO" id="GO:0050660">
    <property type="term" value="F:flavin adenine dinucleotide binding"/>
    <property type="evidence" value="ECO:0007669"/>
    <property type="project" value="TreeGrafter"/>
</dbReference>
<dbReference type="PANTHER" id="PTHR47354:SF8">
    <property type="entry name" value="1,2-PHENYLACETYL-COA EPOXIDASE, SUBUNIT E"/>
    <property type="match status" value="1"/>
</dbReference>
<evidence type="ECO:0000313" key="12">
    <source>
        <dbReference type="EMBL" id="CAH18517.1"/>
    </source>
</evidence>
<dbReference type="InterPro" id="IPR050415">
    <property type="entry name" value="MRET"/>
</dbReference>
<dbReference type="EMBL" id="AJ810827">
    <property type="protein sequence ID" value="CAH18517.1"/>
    <property type="molecule type" value="Genomic_DNA"/>
</dbReference>
<dbReference type="Gene3D" id="3.10.20.30">
    <property type="match status" value="1"/>
</dbReference>
<keyword evidence="4" id="KW-0479">Metal-binding</keyword>
<accession>Q4W2U3</accession>
<dbReference type="AlphaFoldDB" id="Q4W2U3"/>
<dbReference type="InterPro" id="IPR017938">
    <property type="entry name" value="Riboflavin_synthase-like_b-brl"/>
</dbReference>
<keyword evidence="6" id="KW-0560">Oxidoreductase</keyword>
<evidence type="ECO:0000256" key="7">
    <source>
        <dbReference type="ARBA" id="ARBA00023004"/>
    </source>
</evidence>
<dbReference type="Gene3D" id="3.40.50.80">
    <property type="entry name" value="Nucleotide-binding domain of ferredoxin-NADP reductase (FNR) module"/>
    <property type="match status" value="1"/>
</dbReference>
<dbReference type="InterPro" id="IPR036010">
    <property type="entry name" value="2Fe-2S_ferredoxin-like_sf"/>
</dbReference>
<dbReference type="Gene3D" id="2.40.30.10">
    <property type="entry name" value="Translation factors"/>
    <property type="match status" value="1"/>
</dbReference>
<dbReference type="InterPro" id="IPR001709">
    <property type="entry name" value="Flavoprot_Pyr_Nucl_cyt_Rdtase"/>
</dbReference>
<dbReference type="SUPFAM" id="SSF54292">
    <property type="entry name" value="2Fe-2S ferredoxin-like"/>
    <property type="match status" value="1"/>
</dbReference>
<dbReference type="CDD" id="cd00207">
    <property type="entry name" value="fer2"/>
    <property type="match status" value="1"/>
</dbReference>
<dbReference type="InterPro" id="IPR039261">
    <property type="entry name" value="FNR_nucleotide-bd"/>
</dbReference>
<reference evidence="12" key="1">
    <citation type="journal article" date="2005" name="Environ. Microbiol.">
        <title>Evidence for the presence of a CmuA methyltransferase pathway in novel marine methyl halide-oxidizing bacteria.</title>
        <authorList>
            <person name="Schaefer H."/>
            <person name="McDonald I.R."/>
            <person name="Nightingale P.D."/>
            <person name="Murrell J.C."/>
        </authorList>
    </citation>
    <scope>NUCLEOTIDE SEQUENCE</scope>
    <source>
        <strain evidence="12">198</strain>
    </source>
</reference>
<dbReference type="InterPro" id="IPR017927">
    <property type="entry name" value="FAD-bd_FR_type"/>
</dbReference>
<evidence type="ECO:0000256" key="1">
    <source>
        <dbReference type="ARBA" id="ARBA00001974"/>
    </source>
</evidence>
<evidence type="ECO:0000256" key="5">
    <source>
        <dbReference type="ARBA" id="ARBA00022827"/>
    </source>
</evidence>
<evidence type="ECO:0000256" key="3">
    <source>
        <dbReference type="ARBA" id="ARBA00022714"/>
    </source>
</evidence>
<keyword evidence="3" id="KW-0001">2Fe-2S</keyword>
<dbReference type="InterPro" id="IPR001041">
    <property type="entry name" value="2Fe-2S_ferredoxin-type"/>
</dbReference>
<feature type="domain" description="FAD-binding FR-type" evidence="11">
    <location>
        <begin position="31"/>
        <end position="136"/>
    </location>
</feature>
<dbReference type="InterPro" id="IPR012675">
    <property type="entry name" value="Beta-grasp_dom_sf"/>
</dbReference>
<dbReference type="PROSITE" id="PS51384">
    <property type="entry name" value="FAD_FR"/>
    <property type="match status" value="1"/>
</dbReference>
<dbReference type="GO" id="GO:0016491">
    <property type="term" value="F:oxidoreductase activity"/>
    <property type="evidence" value="ECO:0007669"/>
    <property type="project" value="UniProtKB-KW"/>
</dbReference>